<name>A0A917F1B1_9MICO</name>
<organism evidence="8 9">
    <name type="scientific">Subtercola lobariae</name>
    <dbReference type="NCBI Taxonomy" id="1588641"/>
    <lineage>
        <taxon>Bacteria</taxon>
        <taxon>Bacillati</taxon>
        <taxon>Actinomycetota</taxon>
        <taxon>Actinomycetes</taxon>
        <taxon>Micrococcales</taxon>
        <taxon>Microbacteriaceae</taxon>
        <taxon>Subtercola</taxon>
    </lineage>
</organism>
<dbReference type="CDD" id="cd06261">
    <property type="entry name" value="TM_PBP2"/>
    <property type="match status" value="1"/>
</dbReference>
<feature type="transmembrane region" description="Helical" evidence="6">
    <location>
        <begin position="188"/>
        <end position="209"/>
    </location>
</feature>
<dbReference type="EMBL" id="BMGP01000008">
    <property type="protein sequence ID" value="GGF40517.1"/>
    <property type="molecule type" value="Genomic_DNA"/>
</dbReference>
<dbReference type="InterPro" id="IPR035906">
    <property type="entry name" value="MetI-like_sf"/>
</dbReference>
<dbReference type="GO" id="GO:0005886">
    <property type="term" value="C:plasma membrane"/>
    <property type="evidence" value="ECO:0007669"/>
    <property type="project" value="UniProtKB-SubCell"/>
</dbReference>
<keyword evidence="9" id="KW-1185">Reference proteome</keyword>
<keyword evidence="2 6" id="KW-0813">Transport</keyword>
<feature type="transmembrane region" description="Helical" evidence="6">
    <location>
        <begin position="31"/>
        <end position="51"/>
    </location>
</feature>
<feature type="transmembrane region" description="Helical" evidence="6">
    <location>
        <begin position="63"/>
        <end position="87"/>
    </location>
</feature>
<evidence type="ECO:0000256" key="5">
    <source>
        <dbReference type="ARBA" id="ARBA00023136"/>
    </source>
</evidence>
<dbReference type="Proteomes" id="UP000598775">
    <property type="component" value="Unassembled WGS sequence"/>
</dbReference>
<keyword evidence="5 6" id="KW-0472">Membrane</keyword>
<evidence type="ECO:0000313" key="8">
    <source>
        <dbReference type="EMBL" id="GGF40517.1"/>
    </source>
</evidence>
<evidence type="ECO:0000313" key="9">
    <source>
        <dbReference type="Proteomes" id="UP000598775"/>
    </source>
</evidence>
<evidence type="ECO:0000259" key="7">
    <source>
        <dbReference type="PROSITE" id="PS50928"/>
    </source>
</evidence>
<keyword evidence="3 6" id="KW-0812">Transmembrane</keyword>
<proteinExistence type="inferred from homology"/>
<evidence type="ECO:0000256" key="3">
    <source>
        <dbReference type="ARBA" id="ARBA00022692"/>
    </source>
</evidence>
<dbReference type="SUPFAM" id="SSF161098">
    <property type="entry name" value="MetI-like"/>
    <property type="match status" value="1"/>
</dbReference>
<sequence length="245" mass="25428">MNFIQQGFAWIFDPVRWSGPGDIPSRILEQLGYTFGAVAIAAAIAIPLGLLIGHTGKGRDVAVALSGGLRALPSLGLLIIFALAIGIGFKAPLLAFVILAIPPVLSGAYAGVEAVDKRTVDAARAMGMTEWQVLTKVEVPLGAPLIVAGIRSGILQVVATATLAYFASGGALGVFINDGLVTRDYNELLGASILVTALALVLEGIFALLQRLIVPRGVTAGQIAEVRSRPTRSRPTVGSPIQEGK</sequence>
<comment type="similarity">
    <text evidence="6">Belongs to the binding-protein-dependent transport system permease family.</text>
</comment>
<comment type="subcellular location">
    <subcellularLocation>
        <location evidence="6">Cell membrane</location>
        <topology evidence="6">Multi-pass membrane protein</topology>
    </subcellularLocation>
    <subcellularLocation>
        <location evidence="1">Membrane</location>
        <topology evidence="1">Multi-pass membrane protein</topology>
    </subcellularLocation>
</comment>
<feature type="transmembrane region" description="Helical" evidence="6">
    <location>
        <begin position="93"/>
        <end position="112"/>
    </location>
</feature>
<dbReference type="Pfam" id="PF00528">
    <property type="entry name" value="BPD_transp_1"/>
    <property type="match status" value="1"/>
</dbReference>
<dbReference type="PANTHER" id="PTHR30177">
    <property type="entry name" value="GLYCINE BETAINE/L-PROLINE TRANSPORT SYSTEM PERMEASE PROTEIN PROW"/>
    <property type="match status" value="1"/>
</dbReference>
<feature type="domain" description="ABC transmembrane type-1" evidence="7">
    <location>
        <begin position="27"/>
        <end position="206"/>
    </location>
</feature>
<dbReference type="GO" id="GO:0055085">
    <property type="term" value="P:transmembrane transport"/>
    <property type="evidence" value="ECO:0007669"/>
    <property type="project" value="InterPro"/>
</dbReference>
<dbReference type="PANTHER" id="PTHR30177:SF33">
    <property type="entry name" value="POSSIBLE OSMOPROTECTANT (GLYCINE BETAINE_CARNITINE_CHOLINE_L-PROLINE) TRANSPORT INTEGRAL MEMBRANE PROTEIN ABC TRANSPORTER PROZ"/>
    <property type="match status" value="1"/>
</dbReference>
<dbReference type="Gene3D" id="1.10.3720.10">
    <property type="entry name" value="MetI-like"/>
    <property type="match status" value="1"/>
</dbReference>
<accession>A0A917F1B1</accession>
<dbReference type="RefSeq" id="WP_188681025.1">
    <property type="nucleotide sequence ID" value="NZ_BMGP01000008.1"/>
</dbReference>
<feature type="transmembrane region" description="Helical" evidence="6">
    <location>
        <begin position="154"/>
        <end position="176"/>
    </location>
</feature>
<dbReference type="InterPro" id="IPR000515">
    <property type="entry name" value="MetI-like"/>
</dbReference>
<evidence type="ECO:0000256" key="6">
    <source>
        <dbReference type="RuleBase" id="RU363032"/>
    </source>
</evidence>
<keyword evidence="4 6" id="KW-1133">Transmembrane helix</keyword>
<protein>
    <submittedName>
        <fullName evidence="8">ABC transporter permease</fullName>
    </submittedName>
</protein>
<dbReference type="PROSITE" id="PS50928">
    <property type="entry name" value="ABC_TM1"/>
    <property type="match status" value="1"/>
</dbReference>
<evidence type="ECO:0000256" key="2">
    <source>
        <dbReference type="ARBA" id="ARBA00022448"/>
    </source>
</evidence>
<gene>
    <name evidence="8" type="ORF">GCM10011399_36600</name>
</gene>
<dbReference type="InterPro" id="IPR051204">
    <property type="entry name" value="ABC_transp_perm/SBD"/>
</dbReference>
<evidence type="ECO:0000256" key="4">
    <source>
        <dbReference type="ARBA" id="ARBA00022989"/>
    </source>
</evidence>
<dbReference type="GO" id="GO:0031460">
    <property type="term" value="P:glycine betaine transport"/>
    <property type="evidence" value="ECO:0007669"/>
    <property type="project" value="TreeGrafter"/>
</dbReference>
<evidence type="ECO:0000256" key="1">
    <source>
        <dbReference type="ARBA" id="ARBA00004141"/>
    </source>
</evidence>
<reference evidence="8 9" key="1">
    <citation type="journal article" date="2014" name="Int. J. Syst. Evol. Microbiol.">
        <title>Complete genome sequence of Corynebacterium casei LMG S-19264T (=DSM 44701T), isolated from a smear-ripened cheese.</title>
        <authorList>
            <consortium name="US DOE Joint Genome Institute (JGI-PGF)"/>
            <person name="Walter F."/>
            <person name="Albersmeier A."/>
            <person name="Kalinowski J."/>
            <person name="Ruckert C."/>
        </authorList>
    </citation>
    <scope>NUCLEOTIDE SEQUENCE [LARGE SCALE GENOMIC DNA]</scope>
    <source>
        <strain evidence="8 9">CGMCC 1.12976</strain>
    </source>
</reference>
<comment type="caution">
    <text evidence="8">The sequence shown here is derived from an EMBL/GenBank/DDBJ whole genome shotgun (WGS) entry which is preliminary data.</text>
</comment>
<dbReference type="AlphaFoldDB" id="A0A917F1B1"/>